<evidence type="ECO:0000313" key="2">
    <source>
        <dbReference type="EMBL" id="GHI24904.1"/>
    </source>
</evidence>
<dbReference type="Gene3D" id="3.40.50.2000">
    <property type="entry name" value="Glycogen Phosphorylase B"/>
    <property type="match status" value="2"/>
</dbReference>
<evidence type="ECO:0000313" key="3">
    <source>
        <dbReference type="Proteomes" id="UP001052739"/>
    </source>
</evidence>
<dbReference type="SUPFAM" id="SSF53756">
    <property type="entry name" value="UDP-Glycosyltransferase/glycogen phosphorylase"/>
    <property type="match status" value="1"/>
</dbReference>
<sequence length="595" mass="64077">MTGAADPFVVVVSGPGGVGKSALVRRLAPMLREDGFTVEIAHSHGCVLCRRHAPTPGPEDPGKPRARAGRSGRAFLERAHGFVDAAELSARLAAARRRAARNARGRRPSLVLADRGPLDGLVAYDPAPDGLLARRFLRSAGRCDLALLLEAEPDVLLARDPDHTRAGLEETGRRYRRWAGAPGPPLVRLRSGPAPRSTADDALRLVRERLPGPGPVTARPRVVLSVFDDPGDAEHRGGHAVVVGKVARRLAEECDVTVVTAGSRRSAPVDGRVIRRRLPVHRAGRRAGRLLFRALLPLAARRVPHDLWLESLAPPFPGGLLPLFTRAPVVGIGPGRGGAPGRGCRPPFSLVERIGLRRYRALVVPDDAGAAAVRSLGRRTDVEVIPAGVAPRPPGERPHDDGFVLFLGRPDIRRKGLDLLLEAHARANPAMPLLIAGGGTRAEERALDRLLAREARGGDVRRLGHVTEEHKERLLADCCFVVMPSRHAAFGLVALEAMAHGKPVLHFDLPGLRWTGAGGGVAVPAFEVEALAEAMRRLASDSPWRRRLGHDALATSRARPWSLTTDRYLSLTRRLLDGAPPSPVPRPPWREVSPP</sequence>
<protein>
    <recommendedName>
        <fullName evidence="1">D-inositol 3-phosphate glycosyltransferase</fullName>
    </recommendedName>
</protein>
<comment type="caution">
    <text evidence="2">The sequence shown here is derived from an EMBL/GenBank/DDBJ whole genome shotgun (WGS) entry which is preliminary data.</text>
</comment>
<dbReference type="PANTHER" id="PTHR12526:SF584">
    <property type="entry name" value="GLYCOSYLTRANSFERASE"/>
    <property type="match status" value="1"/>
</dbReference>
<dbReference type="Pfam" id="PF13692">
    <property type="entry name" value="Glyco_trans_1_4"/>
    <property type="match status" value="1"/>
</dbReference>
<dbReference type="CDD" id="cd03801">
    <property type="entry name" value="GT4_PimA-like"/>
    <property type="match status" value="1"/>
</dbReference>
<organism evidence="2 3">
    <name type="scientific">Streptomyces hydrogenans</name>
    <dbReference type="NCBI Taxonomy" id="1873719"/>
    <lineage>
        <taxon>Bacteria</taxon>
        <taxon>Bacillati</taxon>
        <taxon>Actinomycetota</taxon>
        <taxon>Actinomycetes</taxon>
        <taxon>Kitasatosporales</taxon>
        <taxon>Streptomycetaceae</taxon>
        <taxon>Streptomyces</taxon>
    </lineage>
</organism>
<dbReference type="RefSeq" id="WP_226652455.1">
    <property type="nucleotide sequence ID" value="NZ_BNDW01000068.1"/>
</dbReference>
<dbReference type="Gene3D" id="3.40.50.300">
    <property type="entry name" value="P-loop containing nucleotide triphosphate hydrolases"/>
    <property type="match status" value="1"/>
</dbReference>
<accession>A0ABQ3PIS2</accession>
<reference evidence="2" key="1">
    <citation type="submission" date="2024-05" db="EMBL/GenBank/DDBJ databases">
        <title>Whole genome shotgun sequence of Streptomyces hydrogenans NBRC 13475.</title>
        <authorList>
            <person name="Komaki H."/>
            <person name="Tamura T."/>
        </authorList>
    </citation>
    <scope>NUCLEOTIDE SEQUENCE</scope>
    <source>
        <strain evidence="2">NBRC 13475</strain>
    </source>
</reference>
<dbReference type="Proteomes" id="UP001052739">
    <property type="component" value="Unassembled WGS sequence"/>
</dbReference>
<dbReference type="SUPFAM" id="SSF52540">
    <property type="entry name" value="P-loop containing nucleoside triphosphate hydrolases"/>
    <property type="match status" value="1"/>
</dbReference>
<keyword evidence="3" id="KW-1185">Reference proteome</keyword>
<dbReference type="PANTHER" id="PTHR12526">
    <property type="entry name" value="GLYCOSYLTRANSFERASE"/>
    <property type="match status" value="1"/>
</dbReference>
<proteinExistence type="predicted"/>
<dbReference type="InterPro" id="IPR027417">
    <property type="entry name" value="P-loop_NTPase"/>
</dbReference>
<name>A0ABQ3PIS2_9ACTN</name>
<evidence type="ECO:0000256" key="1">
    <source>
        <dbReference type="ARBA" id="ARBA00021292"/>
    </source>
</evidence>
<gene>
    <name evidence="2" type="ORF">Shyd_62750</name>
</gene>
<dbReference type="EMBL" id="BNDW01000068">
    <property type="protein sequence ID" value="GHI24904.1"/>
    <property type="molecule type" value="Genomic_DNA"/>
</dbReference>